<dbReference type="Gene3D" id="3.40.50.410">
    <property type="entry name" value="von Willebrand factor, type A domain"/>
    <property type="match status" value="1"/>
</dbReference>
<accession>A0A5C8Z8W2</accession>
<name>A0A5C8Z8W2_9GAMM</name>
<dbReference type="CDD" id="cd00198">
    <property type="entry name" value="vWFA"/>
    <property type="match status" value="1"/>
</dbReference>
<dbReference type="Proteomes" id="UP000321764">
    <property type="component" value="Unassembled WGS sequence"/>
</dbReference>
<evidence type="ECO:0000259" key="3">
    <source>
        <dbReference type="PROSITE" id="PS50234"/>
    </source>
</evidence>
<feature type="region of interest" description="Disordered" evidence="1">
    <location>
        <begin position="559"/>
        <end position="579"/>
    </location>
</feature>
<feature type="region of interest" description="Disordered" evidence="1">
    <location>
        <begin position="800"/>
        <end position="842"/>
    </location>
</feature>
<keyword evidence="2" id="KW-1133">Transmembrane helix</keyword>
<sequence>MVSSTISLTEANMVRFPNTINTAFLRICIAVAALLLSSAQAADIRILIDVSQSMLQHDPENKRQAVISELIDQIPEGDKAAIWTFGRYVNLLVPHQVVTDEWRDQAKAEVAKLGAPAVRSNIGAALNEAAYDFDFTNFTADVETILITDGAVDIAPNAGVNGVAQLHLEKQLIPRYQSAQAKINTLALAVAENNDLLKALSTNTGGRYASIDDAQSLFDQLFDKTDLMASGPDDVMADPEVASTDTTMAEMDGVVMELVVEEGPALTPVVDPEEAFGAPVNAMAGQLDSKVFNVAPGTEQLTLVVRHFANAASLTSPSGQQTSALAPANQYWHVTAGMTEVTVIAPEAGQWKLDAEKFISAEAYSDIALEWTEPLEDRVAQASTIAIAASLMDSEGRSVLANIGQLMEVNLYVDNVEVPINVTPQAIEADLMTREGQTSHQLTLNIAAETFSRTISRELSLLKPYVSELLTLSDAYEWRLYPSRSLDIYSIQAQASFDSNDQVQTHDFIQHEAGYWYWRLPFDMPAGQYDVTLSGDLVLSDSIRALVPEQNRLQVPPKSLMRAPEPNMAMPTTSATTDMNDSSMIEQADTMIDDMASENMAPSVDDMIEPQVSEDVVSEDLVSEDLVSEDFVKEPIIEFEELTADIVVSDGALDPLMSEEDALDPLDQPANSAPIPWTTYLLLSSVGVISLIVAYIGYRWFESRRKTKAVESDMLVGDDELAMVDDPEAFTSGLDLAGDDDLSSDDLDMSSDEDSILDDDGGIDLASDDDLDIAMDSDDFGNDDVPTLGEESLLDESLLESEVDGSDGELFDISDVDGDFDDIDLDVDDPFAESEQEQPANA</sequence>
<dbReference type="EMBL" id="VKAD01000001">
    <property type="protein sequence ID" value="TXR53286.1"/>
    <property type="molecule type" value="Genomic_DNA"/>
</dbReference>
<protein>
    <submittedName>
        <fullName evidence="4">VWA domain-containing protein</fullName>
    </submittedName>
</protein>
<feature type="domain" description="VWFA" evidence="3">
    <location>
        <begin position="43"/>
        <end position="225"/>
    </location>
</feature>
<dbReference type="PROSITE" id="PS50234">
    <property type="entry name" value="VWFA"/>
    <property type="match status" value="1"/>
</dbReference>
<evidence type="ECO:0000313" key="4">
    <source>
        <dbReference type="EMBL" id="TXR53286.1"/>
    </source>
</evidence>
<dbReference type="OrthoDB" id="798937at2"/>
<reference evidence="4 5" key="1">
    <citation type="submission" date="2019-07" db="EMBL/GenBank/DDBJ databases">
        <title>Reinekea sp. strain SSH23 genome sequencing and assembly.</title>
        <authorList>
            <person name="Kim I."/>
        </authorList>
    </citation>
    <scope>NUCLEOTIDE SEQUENCE [LARGE SCALE GENOMIC DNA]</scope>
    <source>
        <strain evidence="4 5">SSH23</strain>
    </source>
</reference>
<keyword evidence="2" id="KW-0472">Membrane</keyword>
<organism evidence="4 5">
    <name type="scientific">Reinekea thalattae</name>
    <dbReference type="NCBI Taxonomy" id="2593301"/>
    <lineage>
        <taxon>Bacteria</taxon>
        <taxon>Pseudomonadati</taxon>
        <taxon>Pseudomonadota</taxon>
        <taxon>Gammaproteobacteria</taxon>
        <taxon>Oceanospirillales</taxon>
        <taxon>Saccharospirillaceae</taxon>
        <taxon>Reinekea</taxon>
    </lineage>
</organism>
<feature type="transmembrane region" description="Helical" evidence="2">
    <location>
        <begin position="677"/>
        <end position="698"/>
    </location>
</feature>
<dbReference type="SUPFAM" id="SSF53300">
    <property type="entry name" value="vWA-like"/>
    <property type="match status" value="1"/>
</dbReference>
<evidence type="ECO:0000256" key="2">
    <source>
        <dbReference type="SAM" id="Phobius"/>
    </source>
</evidence>
<feature type="region of interest" description="Disordered" evidence="1">
    <location>
        <begin position="734"/>
        <end position="769"/>
    </location>
</feature>
<feature type="compositionally biased region" description="Acidic residues" evidence="1">
    <location>
        <begin position="800"/>
        <end position="836"/>
    </location>
</feature>
<gene>
    <name evidence="4" type="ORF">FME95_01560</name>
</gene>
<feature type="compositionally biased region" description="Polar residues" evidence="1">
    <location>
        <begin position="570"/>
        <end position="579"/>
    </location>
</feature>
<dbReference type="SMART" id="SM00327">
    <property type="entry name" value="VWA"/>
    <property type="match status" value="1"/>
</dbReference>
<feature type="compositionally biased region" description="Acidic residues" evidence="1">
    <location>
        <begin position="737"/>
        <end position="769"/>
    </location>
</feature>
<proteinExistence type="predicted"/>
<keyword evidence="5" id="KW-1185">Reference proteome</keyword>
<keyword evidence="2" id="KW-0812">Transmembrane</keyword>
<dbReference type="InterPro" id="IPR036465">
    <property type="entry name" value="vWFA_dom_sf"/>
</dbReference>
<comment type="caution">
    <text evidence="4">The sequence shown here is derived from an EMBL/GenBank/DDBJ whole genome shotgun (WGS) entry which is preliminary data.</text>
</comment>
<evidence type="ECO:0000256" key="1">
    <source>
        <dbReference type="SAM" id="MobiDB-lite"/>
    </source>
</evidence>
<dbReference type="InterPro" id="IPR002035">
    <property type="entry name" value="VWF_A"/>
</dbReference>
<dbReference type="Pfam" id="PF13519">
    <property type="entry name" value="VWA_2"/>
    <property type="match status" value="1"/>
</dbReference>
<dbReference type="AlphaFoldDB" id="A0A5C8Z8W2"/>
<evidence type="ECO:0000313" key="5">
    <source>
        <dbReference type="Proteomes" id="UP000321764"/>
    </source>
</evidence>